<reference evidence="3" key="1">
    <citation type="submission" date="2021-09" db="EMBL/GenBank/DDBJ databases">
        <title>A high-quality genome of the endoparasitic fungus Hirsutella rhossiliensis with a comparison of Hirsutella genomes reveals transposable elements contributing to genome size variation.</title>
        <authorList>
            <person name="Lin R."/>
            <person name="Jiao Y."/>
            <person name="Sun X."/>
            <person name="Ling J."/>
            <person name="Xie B."/>
            <person name="Cheng X."/>
        </authorList>
    </citation>
    <scope>NUCLEOTIDE SEQUENCE</scope>
    <source>
        <strain evidence="3">HR02</strain>
    </source>
</reference>
<name>A0A9P8N3V8_9HYPO</name>
<protein>
    <submittedName>
        <fullName evidence="3">Tryptophan dimethylallyltransferase domain-containing protein</fullName>
    </submittedName>
</protein>
<gene>
    <name evidence="3" type="ORF">HRG_04640</name>
</gene>
<dbReference type="PANTHER" id="PTHR40627:SF4">
    <property type="entry name" value="PRENYLTRANSFERASE ASQH1-RELATED"/>
    <property type="match status" value="1"/>
</dbReference>
<comment type="caution">
    <text evidence="3">The sequence shown here is derived from an EMBL/GenBank/DDBJ whole genome shotgun (WGS) entry which is preliminary data.</text>
</comment>
<keyword evidence="4" id="KW-1185">Reference proteome</keyword>
<evidence type="ECO:0000256" key="1">
    <source>
        <dbReference type="ARBA" id="ARBA00010209"/>
    </source>
</evidence>
<dbReference type="GeneID" id="68353769"/>
<dbReference type="PANTHER" id="PTHR40627">
    <property type="entry name" value="INDOLE PRENYLTRANSFERASE TDIB-RELATED"/>
    <property type="match status" value="1"/>
</dbReference>
<evidence type="ECO:0000256" key="2">
    <source>
        <dbReference type="ARBA" id="ARBA00022679"/>
    </source>
</evidence>
<dbReference type="Pfam" id="PF11991">
    <property type="entry name" value="Trp_DMAT"/>
    <property type="match status" value="2"/>
</dbReference>
<keyword evidence="2" id="KW-0808">Transferase</keyword>
<comment type="similarity">
    <text evidence="1">Belongs to the tryptophan dimethylallyltransferase family.</text>
</comment>
<proteinExistence type="inferred from homology"/>
<dbReference type="CDD" id="cd13929">
    <property type="entry name" value="PT-DMATS_CymD"/>
    <property type="match status" value="1"/>
</dbReference>
<dbReference type="OrthoDB" id="3354387at2759"/>
<evidence type="ECO:0000313" key="3">
    <source>
        <dbReference type="EMBL" id="KAH0964212.1"/>
    </source>
</evidence>
<sequence>MMDAAGQSLESQYDALLSHYHWTIPYLSYAPRPDVNRQWSSIFGVEPLDYSWKWNTATTQPEVRCTMEASNRFSGTKMDPFNQDASRELLRRLQAAMPSIDVSYVNPMSTWDEGLSRLSPDNKSRAAVSDFIETNPEGKLLSPFMLGIDHATPAQSRLKFYFQTPSTTFSSAREIITLGGRIPISEIQFQELQSLIAAVAGLESSLPKQTEMPLAPEYDYIYKDAFAKVPALLSGFVYSFDIAPDAALPDVQLYIIARHYGRDDLTLAHAITNWMESHDRSQYWDASLSPLRIQGEWGARHYFIFSTGMFCSRE</sequence>
<dbReference type="RefSeq" id="XP_044721725.1">
    <property type="nucleotide sequence ID" value="XM_044863111.1"/>
</dbReference>
<dbReference type="GO" id="GO:0004659">
    <property type="term" value="F:prenyltransferase activity"/>
    <property type="evidence" value="ECO:0007669"/>
    <property type="project" value="TreeGrafter"/>
</dbReference>
<dbReference type="EMBL" id="JAIZPD010000004">
    <property type="protein sequence ID" value="KAH0964212.1"/>
    <property type="molecule type" value="Genomic_DNA"/>
</dbReference>
<dbReference type="AlphaFoldDB" id="A0A9P8N3V8"/>
<dbReference type="GO" id="GO:0009820">
    <property type="term" value="P:alkaloid metabolic process"/>
    <property type="evidence" value="ECO:0007669"/>
    <property type="project" value="InterPro"/>
</dbReference>
<organism evidence="3 4">
    <name type="scientific">Hirsutella rhossiliensis</name>
    <dbReference type="NCBI Taxonomy" id="111463"/>
    <lineage>
        <taxon>Eukaryota</taxon>
        <taxon>Fungi</taxon>
        <taxon>Dikarya</taxon>
        <taxon>Ascomycota</taxon>
        <taxon>Pezizomycotina</taxon>
        <taxon>Sordariomycetes</taxon>
        <taxon>Hypocreomycetidae</taxon>
        <taxon>Hypocreales</taxon>
        <taxon>Ophiocordycipitaceae</taxon>
        <taxon>Hirsutella</taxon>
    </lineage>
</organism>
<dbReference type="Proteomes" id="UP000824596">
    <property type="component" value="Unassembled WGS sequence"/>
</dbReference>
<accession>A0A9P8N3V8</accession>
<evidence type="ECO:0000313" key="4">
    <source>
        <dbReference type="Proteomes" id="UP000824596"/>
    </source>
</evidence>
<dbReference type="InterPro" id="IPR017795">
    <property type="entry name" value="ABBA_NscD-like"/>
</dbReference>